<feature type="transmembrane region" description="Helical" evidence="8">
    <location>
        <begin position="219"/>
        <end position="241"/>
    </location>
</feature>
<evidence type="ECO:0000256" key="7">
    <source>
        <dbReference type="ARBA" id="ARBA00023136"/>
    </source>
</evidence>
<dbReference type="Pfam" id="PF03845">
    <property type="entry name" value="Spore_permease"/>
    <property type="match status" value="1"/>
</dbReference>
<sequence length="366" mass="42056">MEVVRKFKGIDLFAVTCCSTITLGVTFLPYVGGDEVRSAWLKVLVAVIPYFVLFYLLKKFSSKYESYDFFYEMKVSTWNWVFHLIVLYFIVSTLFAIVYGLEALTLITKVYLLPNTDQWIVLLLFLLVAAVGLGYGITAISRFVVSLILVEFILLFSIVGLGFTEYFRWMYIAPVWTTDVITFLKSSISDMARYTGVIALLGYLPFLKKDAAVFRPMSYGLLLVVSIYVGICLVVVGTFGFEQSLTLLSPFTALVQSLSTRTGVIERVDLFFLGVWLIAYYKIMLVQSWFMVFLMQRIFPIRRNYIYILLSLVLLFVITMFMPNFVEQIWIPIHFNNIIYSFCVPALLLGFLLMKRKEGAQQSETS</sequence>
<dbReference type="Proteomes" id="UP000290649">
    <property type="component" value="Unassembled WGS sequence"/>
</dbReference>
<feature type="transmembrane region" description="Helical" evidence="8">
    <location>
        <begin position="270"/>
        <end position="293"/>
    </location>
</feature>
<reference evidence="9 10" key="1">
    <citation type="journal article" date="2019" name="Int. J. Syst. Evol. Microbiol.">
        <title>Anaerobacillus alkaliphilus sp. nov., a novel alkaliphilic and moderately halophilic bacterium.</title>
        <authorList>
            <person name="Borsodi A.K."/>
            <person name="Aszalos J.M."/>
            <person name="Bihari P."/>
            <person name="Nagy I."/>
            <person name="Schumann P."/>
            <person name="Sproer C."/>
            <person name="Kovacs A.L."/>
            <person name="Boka K."/>
            <person name="Dobosy P."/>
            <person name="Ovari M."/>
            <person name="Szili-Kovacs T."/>
            <person name="Toth E."/>
        </authorList>
    </citation>
    <scope>NUCLEOTIDE SEQUENCE [LARGE SCALE GENOMIC DNA]</scope>
    <source>
        <strain evidence="9 10">B16-10</strain>
    </source>
</reference>
<evidence type="ECO:0000313" key="9">
    <source>
        <dbReference type="EMBL" id="RXJ01943.1"/>
    </source>
</evidence>
<keyword evidence="5 8" id="KW-0812">Transmembrane</keyword>
<proteinExistence type="inferred from homology"/>
<evidence type="ECO:0000256" key="3">
    <source>
        <dbReference type="ARBA" id="ARBA00022448"/>
    </source>
</evidence>
<dbReference type="GO" id="GO:0016020">
    <property type="term" value="C:membrane"/>
    <property type="evidence" value="ECO:0007669"/>
    <property type="project" value="UniProtKB-SubCell"/>
</dbReference>
<dbReference type="InterPro" id="IPR004761">
    <property type="entry name" value="Spore_GerAB"/>
</dbReference>
<keyword evidence="10" id="KW-1185">Reference proteome</keyword>
<evidence type="ECO:0000256" key="4">
    <source>
        <dbReference type="ARBA" id="ARBA00022544"/>
    </source>
</evidence>
<dbReference type="RefSeq" id="WP_129077900.1">
    <property type="nucleotide sequence ID" value="NZ_QOUX01000030.1"/>
</dbReference>
<dbReference type="PANTHER" id="PTHR34975">
    <property type="entry name" value="SPORE GERMINATION PROTEIN A2"/>
    <property type="match status" value="1"/>
</dbReference>
<feature type="transmembrane region" description="Helical" evidence="8">
    <location>
        <begin position="147"/>
        <end position="171"/>
    </location>
</feature>
<evidence type="ECO:0000256" key="1">
    <source>
        <dbReference type="ARBA" id="ARBA00004141"/>
    </source>
</evidence>
<feature type="transmembrane region" description="Helical" evidence="8">
    <location>
        <begin position="338"/>
        <end position="354"/>
    </location>
</feature>
<dbReference type="EMBL" id="QOUX01000030">
    <property type="protein sequence ID" value="RXJ01943.1"/>
    <property type="molecule type" value="Genomic_DNA"/>
</dbReference>
<feature type="transmembrane region" description="Helical" evidence="8">
    <location>
        <begin position="39"/>
        <end position="57"/>
    </location>
</feature>
<gene>
    <name evidence="9" type="ORF">DS745_08910</name>
</gene>
<keyword evidence="4" id="KW-0309">Germination</keyword>
<feature type="transmembrane region" description="Helical" evidence="8">
    <location>
        <begin position="191"/>
        <end position="207"/>
    </location>
</feature>
<evidence type="ECO:0000256" key="5">
    <source>
        <dbReference type="ARBA" id="ARBA00022692"/>
    </source>
</evidence>
<keyword evidence="3" id="KW-0813">Transport</keyword>
<accession>A0A4Q0VUD1</accession>
<feature type="transmembrane region" description="Helical" evidence="8">
    <location>
        <begin position="305"/>
        <end position="326"/>
    </location>
</feature>
<keyword evidence="6 8" id="KW-1133">Transmembrane helix</keyword>
<feature type="transmembrane region" description="Helical" evidence="8">
    <location>
        <begin position="119"/>
        <end position="140"/>
    </location>
</feature>
<comment type="caution">
    <text evidence="9">The sequence shown here is derived from an EMBL/GenBank/DDBJ whole genome shotgun (WGS) entry which is preliminary data.</text>
</comment>
<dbReference type="AlphaFoldDB" id="A0A4Q0VUD1"/>
<evidence type="ECO:0000256" key="2">
    <source>
        <dbReference type="ARBA" id="ARBA00007998"/>
    </source>
</evidence>
<comment type="subcellular location">
    <subcellularLocation>
        <location evidence="1">Membrane</location>
        <topology evidence="1">Multi-pass membrane protein</topology>
    </subcellularLocation>
</comment>
<protein>
    <submittedName>
        <fullName evidence="9">Uncharacterized protein</fullName>
    </submittedName>
</protein>
<evidence type="ECO:0000256" key="8">
    <source>
        <dbReference type="SAM" id="Phobius"/>
    </source>
</evidence>
<feature type="transmembrane region" description="Helical" evidence="8">
    <location>
        <begin position="12"/>
        <end position="33"/>
    </location>
</feature>
<dbReference type="OrthoDB" id="2821253at2"/>
<dbReference type="PANTHER" id="PTHR34975:SF2">
    <property type="entry name" value="SPORE GERMINATION PROTEIN A2"/>
    <property type="match status" value="1"/>
</dbReference>
<organism evidence="9 10">
    <name type="scientific">Anaerobacillus alkaliphilus</name>
    <dbReference type="NCBI Taxonomy" id="1548597"/>
    <lineage>
        <taxon>Bacteria</taxon>
        <taxon>Bacillati</taxon>
        <taxon>Bacillota</taxon>
        <taxon>Bacilli</taxon>
        <taxon>Bacillales</taxon>
        <taxon>Bacillaceae</taxon>
        <taxon>Anaerobacillus</taxon>
    </lineage>
</organism>
<keyword evidence="7 8" id="KW-0472">Membrane</keyword>
<dbReference type="GO" id="GO:0009847">
    <property type="term" value="P:spore germination"/>
    <property type="evidence" value="ECO:0007669"/>
    <property type="project" value="InterPro"/>
</dbReference>
<evidence type="ECO:0000256" key="6">
    <source>
        <dbReference type="ARBA" id="ARBA00022989"/>
    </source>
</evidence>
<name>A0A4Q0VUD1_9BACI</name>
<evidence type="ECO:0000313" key="10">
    <source>
        <dbReference type="Proteomes" id="UP000290649"/>
    </source>
</evidence>
<comment type="similarity">
    <text evidence="2">Belongs to the amino acid-polyamine-organocation (APC) superfamily. Spore germination protein (SGP) (TC 2.A.3.9) family.</text>
</comment>
<feature type="transmembrane region" description="Helical" evidence="8">
    <location>
        <begin position="78"/>
        <end position="99"/>
    </location>
</feature>